<accession>A0A397RZX9</accession>
<name>A0A397RZX9_9GLOM</name>
<evidence type="ECO:0000313" key="1">
    <source>
        <dbReference type="EMBL" id="RIA79733.1"/>
    </source>
</evidence>
<organism evidence="1 2">
    <name type="scientific">Glomus cerebriforme</name>
    <dbReference type="NCBI Taxonomy" id="658196"/>
    <lineage>
        <taxon>Eukaryota</taxon>
        <taxon>Fungi</taxon>
        <taxon>Fungi incertae sedis</taxon>
        <taxon>Mucoromycota</taxon>
        <taxon>Glomeromycotina</taxon>
        <taxon>Glomeromycetes</taxon>
        <taxon>Glomerales</taxon>
        <taxon>Glomeraceae</taxon>
        <taxon>Glomus</taxon>
    </lineage>
</organism>
<evidence type="ECO:0000313" key="2">
    <source>
        <dbReference type="Proteomes" id="UP000265703"/>
    </source>
</evidence>
<sequence>MPLSSDRLTIIKAPQNLTPDPPVKLSTIPSIETMVSNISNPQEPEMPTPPLFRNAQKKLATLERKCQKKAEALQHHRAFHLRIKNIKHSYNYHHPPLLSMLSASIGYTHRRDFAKEISEEEYQLYWVSSNKDVLGLSAHLNDTSSVFSDWQFIVHAIRTNLPIVPQDMKDFKS</sequence>
<gene>
    <name evidence="1" type="ORF">C1645_840052</name>
</gene>
<proteinExistence type="predicted"/>
<keyword evidence="2" id="KW-1185">Reference proteome</keyword>
<comment type="caution">
    <text evidence="1">The sequence shown here is derived from an EMBL/GenBank/DDBJ whole genome shotgun (WGS) entry which is preliminary data.</text>
</comment>
<dbReference type="EMBL" id="QKYT01001170">
    <property type="protein sequence ID" value="RIA79733.1"/>
    <property type="molecule type" value="Genomic_DNA"/>
</dbReference>
<protein>
    <submittedName>
        <fullName evidence="1">Uncharacterized protein</fullName>
    </submittedName>
</protein>
<dbReference type="Proteomes" id="UP000265703">
    <property type="component" value="Unassembled WGS sequence"/>
</dbReference>
<reference evidence="1 2" key="1">
    <citation type="submission" date="2018-06" db="EMBL/GenBank/DDBJ databases">
        <title>Comparative genomics reveals the genomic features of Rhizophagus irregularis, R. cerebriforme, R. diaphanum and Gigaspora rosea, and their symbiotic lifestyle signature.</title>
        <authorList>
            <person name="Morin E."/>
            <person name="San Clemente H."/>
            <person name="Chen E.C.H."/>
            <person name="De La Providencia I."/>
            <person name="Hainaut M."/>
            <person name="Kuo A."/>
            <person name="Kohler A."/>
            <person name="Murat C."/>
            <person name="Tang N."/>
            <person name="Roy S."/>
            <person name="Loubradou J."/>
            <person name="Henrissat B."/>
            <person name="Grigoriev I.V."/>
            <person name="Corradi N."/>
            <person name="Roux C."/>
            <person name="Martin F.M."/>
        </authorList>
    </citation>
    <scope>NUCLEOTIDE SEQUENCE [LARGE SCALE GENOMIC DNA]</scope>
    <source>
        <strain evidence="1 2">DAOM 227022</strain>
    </source>
</reference>
<dbReference type="AlphaFoldDB" id="A0A397RZX9"/>